<gene>
    <name evidence="1" type="ORF">J2W68_003439</name>
</gene>
<evidence type="ECO:0008006" key="3">
    <source>
        <dbReference type="Google" id="ProtNLM"/>
    </source>
</evidence>
<accession>A0ABU1Y2Y8</accession>
<proteinExistence type="predicted"/>
<organism evidence="1 2">
    <name type="scientific">Luteimonas terrae</name>
    <dbReference type="NCBI Taxonomy" id="1530191"/>
    <lineage>
        <taxon>Bacteria</taxon>
        <taxon>Pseudomonadati</taxon>
        <taxon>Pseudomonadota</taxon>
        <taxon>Gammaproteobacteria</taxon>
        <taxon>Lysobacterales</taxon>
        <taxon>Lysobacteraceae</taxon>
        <taxon>Luteimonas</taxon>
    </lineage>
</organism>
<dbReference type="EMBL" id="JAVDWO010000018">
    <property type="protein sequence ID" value="MDR7194691.1"/>
    <property type="molecule type" value="Genomic_DNA"/>
</dbReference>
<dbReference type="Proteomes" id="UP001256588">
    <property type="component" value="Unassembled WGS sequence"/>
</dbReference>
<name>A0ABU1Y2Y8_9GAMM</name>
<comment type="caution">
    <text evidence="1">The sequence shown here is derived from an EMBL/GenBank/DDBJ whole genome shotgun (WGS) entry which is preliminary data.</text>
</comment>
<evidence type="ECO:0000313" key="1">
    <source>
        <dbReference type="EMBL" id="MDR7194691.1"/>
    </source>
</evidence>
<evidence type="ECO:0000313" key="2">
    <source>
        <dbReference type="Proteomes" id="UP001256588"/>
    </source>
</evidence>
<keyword evidence="2" id="KW-1185">Reference proteome</keyword>
<reference evidence="1 2" key="1">
    <citation type="submission" date="2023-07" db="EMBL/GenBank/DDBJ databases">
        <title>Sorghum-associated microbial communities from plants grown in Nebraska, USA.</title>
        <authorList>
            <person name="Schachtman D."/>
        </authorList>
    </citation>
    <scope>NUCLEOTIDE SEQUENCE [LARGE SCALE GENOMIC DNA]</scope>
    <source>
        <strain evidence="1 2">4099</strain>
    </source>
</reference>
<sequence length="137" mass="14791">MSAASSQDTDFAALRASLLSRFEAELREQRDIDAASRESMLARMDEALQQQGQSNAGDASAGHVRAEVTEAIQMLSQHGLLDSSGGEEVERAFTQVYSVFENDAVNRALEFARISREEGEEAARAWLALNAAPASTA</sequence>
<protein>
    <recommendedName>
        <fullName evidence="3">DUF892 family protein</fullName>
    </recommendedName>
</protein>